<dbReference type="EC" id="1.1.99.39" evidence="8"/>
<evidence type="ECO:0000313" key="13">
    <source>
        <dbReference type="EMBL" id="CAD7629877.1"/>
    </source>
</evidence>
<evidence type="ECO:0000256" key="1">
    <source>
        <dbReference type="ARBA" id="ARBA00001974"/>
    </source>
</evidence>
<accession>A0A7R9KX10</accession>
<dbReference type="AlphaFoldDB" id="A0A7R9KX10"/>
<evidence type="ECO:0000256" key="2">
    <source>
        <dbReference type="ARBA" id="ARBA00004275"/>
    </source>
</evidence>
<sequence>MFGRLMTRLRECSHSWSAYRRYTSVTAEDVTAFRAIVGPNGVQTDGLDAYNTDWLKTHTGHSELVLRPKSTEEVSSVMSYMNERGLKCVIQSGNTSLVAGSVPIDNEIVLLMGRMNAIESLDTASGILVTQSGSVLQTLEEYVNERGFIMPYDLGAKGSCLIGGNLATNAGGLRFIRYGSLHGSVLGVEVVLPDGQVLDLMSQMRKDNTGYDLKQLFIGSEGTLGVITKVSILCPLKLKHQTVALLSLKSYDHLLKIYDKIRRQLSEYLTSFEMMDALSLEAVVKNLEQSHPLGSHNEFYAMIELSANDKDHMESRLSQVIEELMSEQLISDGTYANDDNHNRFLKLKSYRERIAEGLLRDGYSYKYDISLPLNVFYEIVEVMRERLKDTDCLKVVGYGHIGDCNLHLNITSKAFDKRIKTTIEPFLYEYVAKHKGSISAEHGLGLMKNSYLKYSKPVEAIALMKQIKKLFDPKNTLNPNKVLPND</sequence>
<dbReference type="SUPFAM" id="SSF56176">
    <property type="entry name" value="FAD-binding/transporter-associated domain-like"/>
    <property type="match status" value="1"/>
</dbReference>
<proteinExistence type="inferred from homology"/>
<dbReference type="GO" id="GO:0071949">
    <property type="term" value="F:FAD binding"/>
    <property type="evidence" value="ECO:0007669"/>
    <property type="project" value="InterPro"/>
</dbReference>
<keyword evidence="14" id="KW-1185">Reference proteome</keyword>
<dbReference type="Proteomes" id="UP000759131">
    <property type="component" value="Unassembled WGS sequence"/>
</dbReference>
<dbReference type="Pfam" id="PF02913">
    <property type="entry name" value="FAD-oxidase_C"/>
    <property type="match status" value="1"/>
</dbReference>
<comment type="subcellular location">
    <subcellularLocation>
        <location evidence="2">Peroxisome</location>
    </subcellularLocation>
</comment>
<keyword evidence="4" id="KW-0285">Flavoprotein</keyword>
<dbReference type="GO" id="GO:0005739">
    <property type="term" value="C:mitochondrion"/>
    <property type="evidence" value="ECO:0007669"/>
    <property type="project" value="TreeGrafter"/>
</dbReference>
<comment type="function">
    <text evidence="10">Catalyzes the oxidation of D-2-hydroxyglutarate (D-2-HG) to alpha-ketoglutarate. Also catalyzes the oxidation of other D-2-hydroxyacids, such as D-malate (D-MAL) and D-lactate (D-LAC). Exhibits high activities towards D-2-HG and D-MAL but a very weak activity towards D-LAC.</text>
</comment>
<comment type="similarity">
    <text evidence="3">Belongs to the FAD-binding oxidoreductase/transferase type 4 family.</text>
</comment>
<dbReference type="InterPro" id="IPR051264">
    <property type="entry name" value="FAD-oxidored/transferase_4"/>
</dbReference>
<evidence type="ECO:0000256" key="5">
    <source>
        <dbReference type="ARBA" id="ARBA00022827"/>
    </source>
</evidence>
<evidence type="ECO:0000259" key="12">
    <source>
        <dbReference type="PROSITE" id="PS51387"/>
    </source>
</evidence>
<evidence type="ECO:0000256" key="7">
    <source>
        <dbReference type="ARBA" id="ARBA00023140"/>
    </source>
</evidence>
<evidence type="ECO:0000256" key="10">
    <source>
        <dbReference type="ARBA" id="ARBA00045410"/>
    </source>
</evidence>
<organism evidence="13">
    <name type="scientific">Medioppia subpectinata</name>
    <dbReference type="NCBI Taxonomy" id="1979941"/>
    <lineage>
        <taxon>Eukaryota</taxon>
        <taxon>Metazoa</taxon>
        <taxon>Ecdysozoa</taxon>
        <taxon>Arthropoda</taxon>
        <taxon>Chelicerata</taxon>
        <taxon>Arachnida</taxon>
        <taxon>Acari</taxon>
        <taxon>Acariformes</taxon>
        <taxon>Sarcoptiformes</taxon>
        <taxon>Oribatida</taxon>
        <taxon>Brachypylina</taxon>
        <taxon>Oppioidea</taxon>
        <taxon>Oppiidae</taxon>
        <taxon>Medioppia</taxon>
    </lineage>
</organism>
<evidence type="ECO:0000256" key="8">
    <source>
        <dbReference type="ARBA" id="ARBA00039003"/>
    </source>
</evidence>
<dbReference type="InterPro" id="IPR006094">
    <property type="entry name" value="Oxid_FAD_bind_N"/>
</dbReference>
<dbReference type="InterPro" id="IPR016164">
    <property type="entry name" value="FAD-linked_Oxase-like_C"/>
</dbReference>
<evidence type="ECO:0000256" key="9">
    <source>
        <dbReference type="ARBA" id="ARBA00039639"/>
    </source>
</evidence>
<dbReference type="InterPro" id="IPR016166">
    <property type="entry name" value="FAD-bd_PCMH"/>
</dbReference>
<dbReference type="Gene3D" id="3.30.43.10">
    <property type="entry name" value="Uridine Diphospho-n-acetylenolpyruvylglucosamine Reductase, domain 2"/>
    <property type="match status" value="1"/>
</dbReference>
<dbReference type="SUPFAM" id="SSF55103">
    <property type="entry name" value="FAD-linked oxidases, C-terminal domain"/>
    <property type="match status" value="1"/>
</dbReference>
<dbReference type="FunFam" id="3.30.43.10:FF:000011">
    <property type="entry name" value="D-lactate dehydrogenase (Cytochrome)"/>
    <property type="match status" value="1"/>
</dbReference>
<evidence type="ECO:0000256" key="3">
    <source>
        <dbReference type="ARBA" id="ARBA00008000"/>
    </source>
</evidence>
<dbReference type="FunFam" id="1.10.45.10:FF:000001">
    <property type="entry name" value="D-lactate dehydrogenase mitochondrial"/>
    <property type="match status" value="1"/>
</dbReference>
<dbReference type="PROSITE" id="PS51387">
    <property type="entry name" value="FAD_PCMH"/>
    <property type="match status" value="1"/>
</dbReference>
<evidence type="ECO:0000313" key="14">
    <source>
        <dbReference type="Proteomes" id="UP000759131"/>
    </source>
</evidence>
<gene>
    <name evidence="13" type="ORF">OSB1V03_LOCUS10292</name>
</gene>
<evidence type="ECO:0000256" key="4">
    <source>
        <dbReference type="ARBA" id="ARBA00022630"/>
    </source>
</evidence>
<dbReference type="Gene3D" id="3.30.465.10">
    <property type="match status" value="1"/>
</dbReference>
<evidence type="ECO:0000256" key="11">
    <source>
        <dbReference type="ARBA" id="ARBA00049267"/>
    </source>
</evidence>
<dbReference type="Pfam" id="PF01565">
    <property type="entry name" value="FAD_binding_4"/>
    <property type="match status" value="1"/>
</dbReference>
<keyword evidence="5" id="KW-0274">FAD</keyword>
<dbReference type="Gene3D" id="1.10.45.10">
    <property type="entry name" value="Vanillyl-alcohol Oxidase, Chain A, domain 4"/>
    <property type="match status" value="1"/>
</dbReference>
<dbReference type="EMBL" id="OC861999">
    <property type="protein sequence ID" value="CAD7629877.1"/>
    <property type="molecule type" value="Genomic_DNA"/>
</dbReference>
<comment type="cofactor">
    <cofactor evidence="1">
        <name>FAD</name>
        <dbReference type="ChEBI" id="CHEBI:57692"/>
    </cofactor>
</comment>
<dbReference type="Gene3D" id="3.30.70.2190">
    <property type="match status" value="1"/>
</dbReference>
<comment type="catalytic activity">
    <reaction evidence="11">
        <text>(R)-malate + A = oxaloacetate + AH2</text>
        <dbReference type="Rhea" id="RHEA:67460"/>
        <dbReference type="ChEBI" id="CHEBI:13193"/>
        <dbReference type="ChEBI" id="CHEBI:15588"/>
        <dbReference type="ChEBI" id="CHEBI:16452"/>
        <dbReference type="ChEBI" id="CHEBI:17499"/>
    </reaction>
    <physiologicalReaction direction="left-to-right" evidence="11">
        <dbReference type="Rhea" id="RHEA:67461"/>
    </physiologicalReaction>
</comment>
<dbReference type="InterPro" id="IPR036318">
    <property type="entry name" value="FAD-bd_PCMH-like_sf"/>
</dbReference>
<dbReference type="InterPro" id="IPR016171">
    <property type="entry name" value="Vanillyl_alc_oxidase_C-sub2"/>
</dbReference>
<reference evidence="13" key="1">
    <citation type="submission" date="2020-11" db="EMBL/GenBank/DDBJ databases">
        <authorList>
            <person name="Tran Van P."/>
        </authorList>
    </citation>
    <scope>NUCLEOTIDE SEQUENCE</scope>
</reference>
<dbReference type="EMBL" id="CAJPIZ010007424">
    <property type="protein sequence ID" value="CAG2110307.1"/>
    <property type="molecule type" value="Genomic_DNA"/>
</dbReference>
<keyword evidence="6" id="KW-0560">Oxidoreductase</keyword>
<dbReference type="GO" id="GO:0005777">
    <property type="term" value="C:peroxisome"/>
    <property type="evidence" value="ECO:0007669"/>
    <property type="project" value="UniProtKB-SubCell"/>
</dbReference>
<dbReference type="FunFam" id="3.30.70.2740:FF:000002">
    <property type="entry name" value="D-2-hydroxyglutarate dehydrogenase mitochondrial"/>
    <property type="match status" value="1"/>
</dbReference>
<dbReference type="InterPro" id="IPR016167">
    <property type="entry name" value="FAD-bd_PCMH_sub1"/>
</dbReference>
<dbReference type="InterPro" id="IPR004113">
    <property type="entry name" value="FAD-bd_oxidored_4_C"/>
</dbReference>
<dbReference type="InterPro" id="IPR016169">
    <property type="entry name" value="FAD-bd_PCMH_sub2"/>
</dbReference>
<name>A0A7R9KX10_9ACAR</name>
<dbReference type="Gene3D" id="3.30.70.2740">
    <property type="match status" value="1"/>
</dbReference>
<dbReference type="OrthoDB" id="5332616at2759"/>
<dbReference type="PANTHER" id="PTHR43716">
    <property type="entry name" value="D-2-HYDROXYGLUTARATE DEHYDROGENASE, MITOCHONDRIAL"/>
    <property type="match status" value="1"/>
</dbReference>
<feature type="domain" description="FAD-binding PCMH-type" evidence="12">
    <location>
        <begin position="58"/>
        <end position="237"/>
    </location>
</feature>
<protein>
    <recommendedName>
        <fullName evidence="9">D-2-hydroxyglutarate dehydrogenase, mitochondrial</fullName>
        <ecNumber evidence="8">1.1.99.39</ecNumber>
    </recommendedName>
</protein>
<dbReference type="GO" id="GO:0051990">
    <property type="term" value="F:(R)-2-hydroxyglutarate dehydrogenase activity"/>
    <property type="evidence" value="ECO:0007669"/>
    <property type="project" value="UniProtKB-EC"/>
</dbReference>
<dbReference type="FunFam" id="3.30.465.10:FF:000001">
    <property type="entry name" value="D-2-hydroxyglutarate dehydrogenase, mitochondrial"/>
    <property type="match status" value="1"/>
</dbReference>
<evidence type="ECO:0000256" key="6">
    <source>
        <dbReference type="ARBA" id="ARBA00023002"/>
    </source>
</evidence>
<dbReference type="PANTHER" id="PTHR43716:SF1">
    <property type="entry name" value="D-2-HYDROXYGLUTARATE DEHYDROGENASE, MITOCHONDRIAL"/>
    <property type="match status" value="1"/>
</dbReference>
<keyword evidence="7" id="KW-0576">Peroxisome</keyword>